<feature type="site" description="Lowers pKa of active site Cys" evidence="5 9">
    <location>
        <position position="141"/>
    </location>
</feature>
<evidence type="ECO:0000256" key="6">
    <source>
        <dbReference type="PIRNR" id="PIRNR016262"/>
    </source>
</evidence>
<feature type="domain" description="BPL/LPL catalytic" evidence="10">
    <location>
        <begin position="32"/>
        <end position="213"/>
    </location>
</feature>
<dbReference type="NCBIfam" id="NF010925">
    <property type="entry name" value="PRK14345.1"/>
    <property type="match status" value="1"/>
</dbReference>
<dbReference type="Gene3D" id="3.30.930.10">
    <property type="entry name" value="Bira Bifunctional Protein, Domain 2"/>
    <property type="match status" value="1"/>
</dbReference>
<keyword evidence="5" id="KW-0963">Cytoplasm</keyword>
<dbReference type="AlphaFoldDB" id="A0A7L9RUE5"/>
<evidence type="ECO:0000256" key="3">
    <source>
        <dbReference type="ARBA" id="ARBA00023315"/>
    </source>
</evidence>
<dbReference type="EC" id="2.3.1.181" evidence="5 6"/>
<dbReference type="InterPro" id="IPR045864">
    <property type="entry name" value="aa-tRNA-synth_II/BPL/LPL"/>
</dbReference>
<dbReference type="InterPro" id="IPR020605">
    <property type="entry name" value="Octanoyltransferase_CS"/>
</dbReference>
<dbReference type="Proteomes" id="UP000594001">
    <property type="component" value="Chromosome"/>
</dbReference>
<feature type="binding site" evidence="5 8">
    <location>
        <begin position="144"/>
        <end position="146"/>
    </location>
    <ligand>
        <name>substrate</name>
    </ligand>
</feature>
<organism evidence="11 12">
    <name type="scientific">Candidatus Bodocaedibacter vickermanii</name>
    <dbReference type="NCBI Taxonomy" id="2741701"/>
    <lineage>
        <taxon>Bacteria</taxon>
        <taxon>Pseudomonadati</taxon>
        <taxon>Pseudomonadota</taxon>
        <taxon>Alphaproteobacteria</taxon>
        <taxon>Holosporales</taxon>
        <taxon>Candidatus Paracaedibacteraceae</taxon>
        <taxon>Candidatus Bodocaedibacter</taxon>
    </lineage>
</organism>
<keyword evidence="3 5" id="KW-0012">Acyltransferase</keyword>
<feature type="active site" description="Acyl-thioester intermediate" evidence="5 7">
    <location>
        <position position="175"/>
    </location>
</feature>
<dbReference type="CDD" id="cd16444">
    <property type="entry name" value="LipB"/>
    <property type="match status" value="1"/>
</dbReference>
<dbReference type="UniPathway" id="UPA00538">
    <property type="reaction ID" value="UER00592"/>
</dbReference>
<dbReference type="GO" id="GO:0005737">
    <property type="term" value="C:cytoplasm"/>
    <property type="evidence" value="ECO:0007669"/>
    <property type="project" value="UniProtKB-SubCell"/>
</dbReference>
<feature type="binding site" evidence="5 8">
    <location>
        <begin position="71"/>
        <end position="78"/>
    </location>
    <ligand>
        <name>substrate</name>
    </ligand>
</feature>
<evidence type="ECO:0000313" key="12">
    <source>
        <dbReference type="Proteomes" id="UP000594001"/>
    </source>
</evidence>
<comment type="pathway">
    <text evidence="1 5 6">Protein modification; protein lipoylation via endogenous pathway; protein N(6)-(lipoyl)lysine from octanoyl-[acyl-carrier-protein]: step 1/2.</text>
</comment>
<dbReference type="NCBIfam" id="NF010921">
    <property type="entry name" value="PRK14341.1"/>
    <property type="match status" value="1"/>
</dbReference>
<dbReference type="PIRSF" id="PIRSF016262">
    <property type="entry name" value="LPLase"/>
    <property type="match status" value="1"/>
</dbReference>
<dbReference type="GO" id="GO:0033819">
    <property type="term" value="F:lipoyl(octanoyl) transferase activity"/>
    <property type="evidence" value="ECO:0007669"/>
    <property type="project" value="UniProtKB-EC"/>
</dbReference>
<dbReference type="PANTHER" id="PTHR10993">
    <property type="entry name" value="OCTANOYLTRANSFERASE"/>
    <property type="match status" value="1"/>
</dbReference>
<dbReference type="InterPro" id="IPR000544">
    <property type="entry name" value="Octanoyltransferase"/>
</dbReference>
<evidence type="ECO:0000256" key="2">
    <source>
        <dbReference type="ARBA" id="ARBA00022679"/>
    </source>
</evidence>
<evidence type="ECO:0000256" key="4">
    <source>
        <dbReference type="ARBA" id="ARBA00024732"/>
    </source>
</evidence>
<reference evidence="11 12" key="1">
    <citation type="submission" date="2020-06" db="EMBL/GenBank/DDBJ databases">
        <title>The endosymbiont of the kinetoplastid Bodo saltans is a Paracaedibacter-like alpha-proteobacterium possessing a putative toxin-antitoxin system.</title>
        <authorList>
            <person name="Midha S."/>
            <person name="Rigden D.J."/>
            <person name="Siozios S."/>
            <person name="Hurst G.D.D."/>
            <person name="Jackson A.P."/>
        </authorList>
    </citation>
    <scope>NUCLEOTIDE SEQUENCE [LARGE SCALE GENOMIC DNA]</scope>
    <source>
        <strain evidence="11">Lake Konstanz</strain>
    </source>
</reference>
<dbReference type="GO" id="GO:0009249">
    <property type="term" value="P:protein lipoylation"/>
    <property type="evidence" value="ECO:0007669"/>
    <property type="project" value="InterPro"/>
</dbReference>
<comment type="function">
    <text evidence="4 5 6">Catalyzes the transfer of endogenously produced octanoic acid from octanoyl-acyl-carrier-protein onto the lipoyl domains of lipoate-dependent enzymes. Lipoyl-ACP can also act as a substrate although octanoyl-ACP is likely to be the physiological substrate.</text>
</comment>
<comment type="subcellular location">
    <subcellularLocation>
        <location evidence="5">Cytoplasm</location>
    </subcellularLocation>
</comment>
<evidence type="ECO:0000256" key="5">
    <source>
        <dbReference type="HAMAP-Rule" id="MF_00013"/>
    </source>
</evidence>
<dbReference type="Pfam" id="PF21948">
    <property type="entry name" value="LplA-B_cat"/>
    <property type="match status" value="1"/>
</dbReference>
<comment type="miscellaneous">
    <text evidence="5">In the reaction, the free carboxyl group of octanoic acid is attached via an amide linkage to the epsilon-amino group of a specific lysine residue of lipoyl domains of lipoate-dependent enzymes.</text>
</comment>
<dbReference type="InterPro" id="IPR004143">
    <property type="entry name" value="BPL_LPL_catalytic"/>
</dbReference>
<name>A0A7L9RUE5_9PROT</name>
<evidence type="ECO:0000256" key="1">
    <source>
        <dbReference type="ARBA" id="ARBA00004821"/>
    </source>
</evidence>
<dbReference type="NCBIfam" id="TIGR00214">
    <property type="entry name" value="lipB"/>
    <property type="match status" value="1"/>
</dbReference>
<protein>
    <recommendedName>
        <fullName evidence="5 6">Octanoyltransferase</fullName>
        <ecNumber evidence="5 6">2.3.1.181</ecNumber>
    </recommendedName>
    <alternativeName>
        <fullName evidence="5">Lipoate-protein ligase B</fullName>
    </alternativeName>
    <alternativeName>
        <fullName evidence="5">Lipoyl/octanoyl transferase</fullName>
    </alternativeName>
    <alternativeName>
        <fullName evidence="5">Octanoyl-[acyl-carrier-protein]-protein N-octanoyltransferase</fullName>
    </alternativeName>
</protein>
<evidence type="ECO:0000313" key="11">
    <source>
        <dbReference type="EMBL" id="QOL19998.1"/>
    </source>
</evidence>
<dbReference type="HAMAP" id="MF_00013">
    <property type="entry name" value="LipB"/>
    <property type="match status" value="1"/>
</dbReference>
<dbReference type="EMBL" id="CP054719">
    <property type="protein sequence ID" value="QOL19998.1"/>
    <property type="molecule type" value="Genomic_DNA"/>
</dbReference>
<evidence type="ECO:0000256" key="9">
    <source>
        <dbReference type="PIRSR" id="PIRSR016262-3"/>
    </source>
</evidence>
<dbReference type="RefSeq" id="WP_350331553.1">
    <property type="nucleotide sequence ID" value="NZ_CP054719.1"/>
</dbReference>
<comment type="similarity">
    <text evidence="5 6">Belongs to the LipB family.</text>
</comment>
<dbReference type="SUPFAM" id="SSF55681">
    <property type="entry name" value="Class II aaRS and biotin synthetases"/>
    <property type="match status" value="1"/>
</dbReference>
<evidence type="ECO:0000256" key="8">
    <source>
        <dbReference type="PIRSR" id="PIRSR016262-2"/>
    </source>
</evidence>
<keyword evidence="12" id="KW-1185">Reference proteome</keyword>
<evidence type="ECO:0000256" key="7">
    <source>
        <dbReference type="PIRSR" id="PIRSR016262-1"/>
    </source>
</evidence>
<gene>
    <name evidence="5 11" type="primary">lipB</name>
    <name evidence="11" type="ORF">CPBP_00775</name>
</gene>
<sequence length="215" mass="24366">MIPIRIIHSSEPVNYPDAITFMENYVDNIINDGAPGCLWFLEHPHTITSGTSAESSDLISHPNIPIYEAGRGGKYTYHGPGQRVVYVMLDLKLFDRDIKNFVQLLEQWLINSFRKLGLTTHVKDKQIGIWINNSNNKIESKIAAIGLRVKRWVTYHGIAINVSTDLNRFQDIIPCGIKDLGVTSFQNEGISIELPQLDLLLIDEFCKLFKTQAVQ</sequence>
<dbReference type="PANTHER" id="PTHR10993:SF7">
    <property type="entry name" value="LIPOYLTRANSFERASE 2, MITOCHONDRIAL-RELATED"/>
    <property type="match status" value="1"/>
</dbReference>
<evidence type="ECO:0000259" key="10">
    <source>
        <dbReference type="PROSITE" id="PS51733"/>
    </source>
</evidence>
<dbReference type="KEGG" id="pbal:CPBP_00775"/>
<feature type="binding site" evidence="5 8">
    <location>
        <begin position="157"/>
        <end position="159"/>
    </location>
    <ligand>
        <name>substrate</name>
    </ligand>
</feature>
<dbReference type="PROSITE" id="PS51733">
    <property type="entry name" value="BPL_LPL_CATALYTIC"/>
    <property type="match status" value="1"/>
</dbReference>
<dbReference type="PROSITE" id="PS01313">
    <property type="entry name" value="LIPB"/>
    <property type="match status" value="1"/>
</dbReference>
<accession>A0A7L9RUE5</accession>
<proteinExistence type="inferred from homology"/>
<keyword evidence="2 5" id="KW-0808">Transferase</keyword>
<comment type="catalytic activity">
    <reaction evidence="5 6">
        <text>octanoyl-[ACP] + L-lysyl-[protein] = N(6)-octanoyl-L-lysyl-[protein] + holo-[ACP] + H(+)</text>
        <dbReference type="Rhea" id="RHEA:17665"/>
        <dbReference type="Rhea" id="RHEA-COMP:9636"/>
        <dbReference type="Rhea" id="RHEA-COMP:9685"/>
        <dbReference type="Rhea" id="RHEA-COMP:9752"/>
        <dbReference type="Rhea" id="RHEA-COMP:9928"/>
        <dbReference type="ChEBI" id="CHEBI:15378"/>
        <dbReference type="ChEBI" id="CHEBI:29969"/>
        <dbReference type="ChEBI" id="CHEBI:64479"/>
        <dbReference type="ChEBI" id="CHEBI:78463"/>
        <dbReference type="ChEBI" id="CHEBI:78809"/>
        <dbReference type="EC" id="2.3.1.181"/>
    </reaction>
</comment>